<dbReference type="RefSeq" id="WP_059052436.1">
    <property type="nucleotide sequence ID" value="NZ_LOJF01000001.1"/>
</dbReference>
<reference evidence="1 2" key="1">
    <citation type="submission" date="2015-12" db="EMBL/GenBank/DDBJ databases">
        <title>Draft Genome Sequence of Olsenella scatoligenes SK9K4T; a Producer of 3-Methylindole- (skatole) and 4-Methylphenol- (p-cresol) Isolated from Pig Feces.</title>
        <authorList>
            <person name="Li X."/>
            <person name="Borg B."/>
            <person name="Canibe N."/>
        </authorList>
    </citation>
    <scope>NUCLEOTIDE SEQUENCE [LARGE SCALE GENOMIC DNA]</scope>
    <source>
        <strain evidence="1 2">SK9K4</strain>
    </source>
</reference>
<dbReference type="Proteomes" id="UP000054078">
    <property type="component" value="Unassembled WGS sequence"/>
</dbReference>
<evidence type="ECO:0000313" key="1">
    <source>
        <dbReference type="EMBL" id="KUH58806.1"/>
    </source>
</evidence>
<proteinExistence type="predicted"/>
<dbReference type="AlphaFoldDB" id="A0A100YW55"/>
<evidence type="ECO:0000313" key="2">
    <source>
        <dbReference type="Proteomes" id="UP000054078"/>
    </source>
</evidence>
<dbReference type="STRING" id="1299998.AUL39_00130"/>
<comment type="caution">
    <text evidence="1">The sequence shown here is derived from an EMBL/GenBank/DDBJ whole genome shotgun (WGS) entry which is preliminary data.</text>
</comment>
<accession>A0A100YW55</accession>
<protein>
    <submittedName>
        <fullName evidence="1">Uncharacterized protein</fullName>
    </submittedName>
</protein>
<dbReference type="InterPro" id="IPR045864">
    <property type="entry name" value="aa-tRNA-synth_II/BPL/LPL"/>
</dbReference>
<organism evidence="1 2">
    <name type="scientific">Tractidigestivibacter scatoligenes</name>
    <name type="common">Olsenella scatoligenes</name>
    <dbReference type="NCBI Taxonomy" id="1299998"/>
    <lineage>
        <taxon>Bacteria</taxon>
        <taxon>Bacillati</taxon>
        <taxon>Actinomycetota</taxon>
        <taxon>Coriobacteriia</taxon>
        <taxon>Coriobacteriales</taxon>
        <taxon>Atopobiaceae</taxon>
        <taxon>Tractidigestivibacter</taxon>
    </lineage>
</organism>
<dbReference type="EMBL" id="LOJF01000001">
    <property type="protein sequence ID" value="KUH58806.1"/>
    <property type="molecule type" value="Genomic_DNA"/>
</dbReference>
<dbReference type="Gene3D" id="3.30.930.10">
    <property type="entry name" value="Bira Bifunctional Protein, Domain 2"/>
    <property type="match status" value="1"/>
</dbReference>
<sequence>MGVAAEQALERAREGAPHGELFSHREGGELELACVLRPQVGMGSLSGVPYVAALGACEGLERLGVAGVGVGWPADVVREDGAGLVARVRTSAGYAEGMFVVCSLSFDVAGGAHADALPVDEQVADAVCGAILARVDAWAAAVGAGRAVAGPLAPVLSDYFDRVALVGKPVELVYPNGRVAMRGTLAGVDVWGRATVRNELGGEVEVSPEQASIRAAQ</sequence>
<dbReference type="OrthoDB" id="3193382at2"/>
<keyword evidence="2" id="KW-1185">Reference proteome</keyword>
<gene>
    <name evidence="1" type="ORF">AUL39_00130</name>
</gene>
<name>A0A100YW55_TRASO</name>